<dbReference type="InterPro" id="IPR011707">
    <property type="entry name" value="Cu-oxidase-like_N"/>
</dbReference>
<evidence type="ECO:0000256" key="1">
    <source>
        <dbReference type="ARBA" id="ARBA00010609"/>
    </source>
</evidence>
<feature type="domain" description="Plastocyanin-like" evidence="6">
    <location>
        <begin position="138"/>
        <end position="201"/>
    </location>
</feature>
<accession>A0ABQ9CBV1</accession>
<dbReference type="EMBL" id="JAPFFI010000004">
    <property type="protein sequence ID" value="KAJ6397147.1"/>
    <property type="molecule type" value="Genomic_DNA"/>
</dbReference>
<name>A0ABQ9CBV1_9ROSI</name>
<dbReference type="InterPro" id="IPR011706">
    <property type="entry name" value="Cu-oxidase_C"/>
</dbReference>
<reference evidence="7" key="2">
    <citation type="journal article" date="2023" name="Int. J. Mol. Sci.">
        <title>De Novo Assembly and Annotation of 11 Diverse Shrub Willow (Salix) Genomes Reveals Novel Gene Organization in Sex-Linked Regions.</title>
        <authorList>
            <person name="Hyden B."/>
            <person name="Feng K."/>
            <person name="Yates T.B."/>
            <person name="Jawdy S."/>
            <person name="Cereghino C."/>
            <person name="Smart L.B."/>
            <person name="Muchero W."/>
        </authorList>
    </citation>
    <scope>NUCLEOTIDE SEQUENCE</scope>
    <source>
        <tissue evidence="7">Shoot tip</tissue>
    </source>
</reference>
<feature type="domain" description="Plastocyanin-like" evidence="5">
    <location>
        <begin position="420"/>
        <end position="556"/>
    </location>
</feature>
<keyword evidence="3" id="KW-0732">Signal</keyword>
<comment type="caution">
    <text evidence="7">The sequence shown here is derived from an EMBL/GenBank/DDBJ whole genome shotgun (WGS) entry which is preliminary data.</text>
</comment>
<dbReference type="SUPFAM" id="SSF49503">
    <property type="entry name" value="Cupredoxins"/>
    <property type="match status" value="3"/>
</dbReference>
<gene>
    <name evidence="7" type="ORF">OIU77_022063</name>
</gene>
<evidence type="ECO:0000259" key="5">
    <source>
        <dbReference type="Pfam" id="PF07731"/>
    </source>
</evidence>
<evidence type="ECO:0000259" key="4">
    <source>
        <dbReference type="Pfam" id="PF00394"/>
    </source>
</evidence>
<dbReference type="Proteomes" id="UP001141253">
    <property type="component" value="Chromosome 4"/>
</dbReference>
<evidence type="ECO:0000259" key="6">
    <source>
        <dbReference type="Pfam" id="PF07732"/>
    </source>
</evidence>
<dbReference type="InterPro" id="IPR045087">
    <property type="entry name" value="Cu-oxidase_fam"/>
</dbReference>
<comment type="similarity">
    <text evidence="1">Belongs to the multicopper oxidase family.</text>
</comment>
<feature type="domain" description="Plastocyanin-like" evidence="6">
    <location>
        <begin position="35"/>
        <end position="86"/>
    </location>
</feature>
<evidence type="ECO:0000313" key="8">
    <source>
        <dbReference type="Proteomes" id="UP001141253"/>
    </source>
</evidence>
<proteinExistence type="inferred from homology"/>
<dbReference type="PANTHER" id="PTHR11709">
    <property type="entry name" value="MULTI-COPPER OXIDASE"/>
    <property type="match status" value="1"/>
</dbReference>
<protein>
    <submittedName>
        <fullName evidence="7">Uncharacterized protein</fullName>
    </submittedName>
</protein>
<sequence length="584" mass="65766">MRDSMAFCASLVVLLLFLGNGVNCEDPYRFITWKITYGDIYPLGVKQQGILINGQFPGPQIDAVTNENLIISVYNYLREPFLISWKWKKTKIATLNIYLFLSLFSLIRSVAKSFPLSLDLDYPHIFSYGTINVIAGGWNGIQQRRNSWQDGVYGTSCPIPPGKNFTYALQVKDQIGSYFYFPSLGFHKAAGAFGGIRIWSRPRIPVPFPPPAGDFTQLRGILDGGHNLPFPDGLLINGRGWNGYTFTVDPGKTYRFRISNVGLTTSINFRIQGHKMKLVEVEGSHTLQNTYSDLDIHLGQSYSVLVTADQPVKDYYIVVSSRFTKPVLATTAILHYSNSWQGVSGPIPSGPTTQIDWSLNQARSIRWNLTASGPRPNPQGSYHYGMIKTSRTITLANSGPIINRKQRYAVNGVSFIPADTPLKVADYFNIPGVFSLGSMPSSPSWGNAYIQTAVMSANFREFIEIVFQNWEDTVQSWHIDGHSFFVVGMDGGQWTPASRARYNLRDTVARCTTQVYPKSWTAIYMALDNVGMWNIRSENWARQYLGQQFYLRVYSSAHSWRDELPIPKNALLCGRARGRRTRPL</sequence>
<keyword evidence="8" id="KW-1185">Reference proteome</keyword>
<reference evidence="7" key="1">
    <citation type="submission" date="2022-10" db="EMBL/GenBank/DDBJ databases">
        <authorList>
            <person name="Hyden B.L."/>
            <person name="Feng K."/>
            <person name="Yates T."/>
            <person name="Jawdy S."/>
            <person name="Smart L.B."/>
            <person name="Muchero W."/>
        </authorList>
    </citation>
    <scope>NUCLEOTIDE SEQUENCE</scope>
    <source>
        <tissue evidence="7">Shoot tip</tissue>
    </source>
</reference>
<dbReference type="Pfam" id="PF00394">
    <property type="entry name" value="Cu-oxidase"/>
    <property type="match status" value="1"/>
</dbReference>
<dbReference type="Gene3D" id="2.60.40.420">
    <property type="entry name" value="Cupredoxins - blue copper proteins"/>
    <property type="match status" value="3"/>
</dbReference>
<dbReference type="InterPro" id="IPR008972">
    <property type="entry name" value="Cupredoxin"/>
</dbReference>
<dbReference type="Pfam" id="PF07731">
    <property type="entry name" value="Cu-oxidase_2"/>
    <property type="match status" value="1"/>
</dbReference>
<evidence type="ECO:0000313" key="7">
    <source>
        <dbReference type="EMBL" id="KAJ6397147.1"/>
    </source>
</evidence>
<dbReference type="Pfam" id="PF07732">
    <property type="entry name" value="Cu-oxidase_3"/>
    <property type="match status" value="2"/>
</dbReference>
<feature type="signal peptide" evidence="3">
    <location>
        <begin position="1"/>
        <end position="24"/>
    </location>
</feature>
<evidence type="ECO:0000256" key="2">
    <source>
        <dbReference type="ARBA" id="ARBA00023180"/>
    </source>
</evidence>
<organism evidence="7 8">
    <name type="scientific">Salix suchowensis</name>
    <dbReference type="NCBI Taxonomy" id="1278906"/>
    <lineage>
        <taxon>Eukaryota</taxon>
        <taxon>Viridiplantae</taxon>
        <taxon>Streptophyta</taxon>
        <taxon>Embryophyta</taxon>
        <taxon>Tracheophyta</taxon>
        <taxon>Spermatophyta</taxon>
        <taxon>Magnoliopsida</taxon>
        <taxon>eudicotyledons</taxon>
        <taxon>Gunneridae</taxon>
        <taxon>Pentapetalae</taxon>
        <taxon>rosids</taxon>
        <taxon>fabids</taxon>
        <taxon>Malpighiales</taxon>
        <taxon>Salicaceae</taxon>
        <taxon>Saliceae</taxon>
        <taxon>Salix</taxon>
    </lineage>
</organism>
<dbReference type="InterPro" id="IPR001117">
    <property type="entry name" value="Cu-oxidase_2nd"/>
</dbReference>
<keyword evidence="2" id="KW-0325">Glycoprotein</keyword>
<dbReference type="PANTHER" id="PTHR11709:SF11">
    <property type="entry name" value="L-ASCORBATE OXIDASE HOMOLOG ISOFORM X1"/>
    <property type="match status" value="1"/>
</dbReference>
<evidence type="ECO:0000256" key="3">
    <source>
        <dbReference type="SAM" id="SignalP"/>
    </source>
</evidence>
<feature type="domain" description="Plastocyanin-like" evidence="4">
    <location>
        <begin position="228"/>
        <end position="339"/>
    </location>
</feature>
<feature type="chain" id="PRO_5045279055" evidence="3">
    <location>
        <begin position="25"/>
        <end position="584"/>
    </location>
</feature>